<dbReference type="InterPro" id="IPR039265">
    <property type="entry name" value="DIR1-like"/>
</dbReference>
<gene>
    <name evidence="3" type="ORF">VNO77_34382</name>
</gene>
<evidence type="ECO:0000259" key="2">
    <source>
        <dbReference type="SMART" id="SM00499"/>
    </source>
</evidence>
<dbReference type="InterPro" id="IPR016140">
    <property type="entry name" value="Bifunc_inhib/LTP/seed_store"/>
</dbReference>
<feature type="domain" description="Bifunctional inhibitor/plant lipid transfer protein/seed storage helical" evidence="2">
    <location>
        <begin position="30"/>
        <end position="101"/>
    </location>
</feature>
<dbReference type="GO" id="GO:0005504">
    <property type="term" value="F:fatty acid binding"/>
    <property type="evidence" value="ECO:0007669"/>
    <property type="project" value="InterPro"/>
</dbReference>
<dbReference type="AlphaFoldDB" id="A0AAN9KHF8"/>
<dbReference type="SMART" id="SM00499">
    <property type="entry name" value="AAI"/>
    <property type="match status" value="1"/>
</dbReference>
<dbReference type="Gene3D" id="1.10.110.10">
    <property type="entry name" value="Plant lipid-transfer and hydrophobic proteins"/>
    <property type="match status" value="1"/>
</dbReference>
<sequence length="101" mass="10764">MSWEKKQRVIALMVVMVALIAMRSEGQTVCNASVSSLEACEPAATPPNPPPPTQECCAALSHADFACLCTYKNDPLLPSLGIDPKLAFQVPVKCNLPPPPC</sequence>
<proteinExistence type="predicted"/>
<dbReference type="EMBL" id="JAYMYQ010000008">
    <property type="protein sequence ID" value="KAK7315804.1"/>
    <property type="molecule type" value="Genomic_DNA"/>
</dbReference>
<feature type="chain" id="PRO_5043009010" description="Bifunctional inhibitor/plant lipid transfer protein/seed storage helical domain-containing protein" evidence="1">
    <location>
        <begin position="27"/>
        <end position="101"/>
    </location>
</feature>
<organism evidence="3 4">
    <name type="scientific">Canavalia gladiata</name>
    <name type="common">Sword bean</name>
    <name type="synonym">Dolichos gladiatus</name>
    <dbReference type="NCBI Taxonomy" id="3824"/>
    <lineage>
        <taxon>Eukaryota</taxon>
        <taxon>Viridiplantae</taxon>
        <taxon>Streptophyta</taxon>
        <taxon>Embryophyta</taxon>
        <taxon>Tracheophyta</taxon>
        <taxon>Spermatophyta</taxon>
        <taxon>Magnoliopsida</taxon>
        <taxon>eudicotyledons</taxon>
        <taxon>Gunneridae</taxon>
        <taxon>Pentapetalae</taxon>
        <taxon>rosids</taxon>
        <taxon>fabids</taxon>
        <taxon>Fabales</taxon>
        <taxon>Fabaceae</taxon>
        <taxon>Papilionoideae</taxon>
        <taxon>50 kb inversion clade</taxon>
        <taxon>NPAAA clade</taxon>
        <taxon>indigoferoid/millettioid clade</taxon>
        <taxon>Phaseoleae</taxon>
        <taxon>Canavalia</taxon>
    </lineage>
</organism>
<protein>
    <recommendedName>
        <fullName evidence="2">Bifunctional inhibitor/plant lipid transfer protein/seed storage helical domain-containing protein</fullName>
    </recommendedName>
</protein>
<name>A0AAN9KHF8_CANGL</name>
<evidence type="ECO:0000313" key="3">
    <source>
        <dbReference type="EMBL" id="KAK7315804.1"/>
    </source>
</evidence>
<evidence type="ECO:0000256" key="1">
    <source>
        <dbReference type="SAM" id="SignalP"/>
    </source>
</evidence>
<keyword evidence="4" id="KW-1185">Reference proteome</keyword>
<evidence type="ECO:0000313" key="4">
    <source>
        <dbReference type="Proteomes" id="UP001367508"/>
    </source>
</evidence>
<keyword evidence="1" id="KW-0732">Signal</keyword>
<dbReference type="PANTHER" id="PTHR33122:SF63">
    <property type="entry name" value="BIFUNCTIONAL INHIBITOR_PLANT LIPID TRANSFER PROTEIN_SEED STORAGE HELICAL DOMAIN-CONTAINING PROTEIN"/>
    <property type="match status" value="1"/>
</dbReference>
<dbReference type="Pfam" id="PF14368">
    <property type="entry name" value="LTP_2"/>
    <property type="match status" value="1"/>
</dbReference>
<dbReference type="SUPFAM" id="SSF47699">
    <property type="entry name" value="Bifunctional inhibitor/lipid-transfer protein/seed storage 2S albumin"/>
    <property type="match status" value="1"/>
</dbReference>
<dbReference type="PANTHER" id="PTHR33122">
    <property type="entry name" value="LIPID BINDING PROTEIN-RELATED"/>
    <property type="match status" value="1"/>
</dbReference>
<dbReference type="GO" id="GO:0009627">
    <property type="term" value="P:systemic acquired resistance"/>
    <property type="evidence" value="ECO:0007669"/>
    <property type="project" value="InterPro"/>
</dbReference>
<reference evidence="3 4" key="1">
    <citation type="submission" date="2024-01" db="EMBL/GenBank/DDBJ databases">
        <title>The genomes of 5 underutilized Papilionoideae crops provide insights into root nodulation and disease resistanc.</title>
        <authorList>
            <person name="Jiang F."/>
        </authorList>
    </citation>
    <scope>NUCLEOTIDE SEQUENCE [LARGE SCALE GENOMIC DNA]</scope>
    <source>
        <strain evidence="3">LVBAO_FW01</strain>
        <tissue evidence="3">Leaves</tissue>
    </source>
</reference>
<comment type="caution">
    <text evidence="3">The sequence shown here is derived from an EMBL/GenBank/DDBJ whole genome shotgun (WGS) entry which is preliminary data.</text>
</comment>
<dbReference type="Proteomes" id="UP001367508">
    <property type="component" value="Unassembled WGS sequence"/>
</dbReference>
<feature type="signal peptide" evidence="1">
    <location>
        <begin position="1"/>
        <end position="26"/>
    </location>
</feature>
<dbReference type="InterPro" id="IPR036312">
    <property type="entry name" value="Bifun_inhib/LTP/seed_sf"/>
</dbReference>
<accession>A0AAN9KHF8</accession>